<reference evidence="2" key="4">
    <citation type="submission" date="2025-09" db="UniProtKB">
        <authorList>
            <consortium name="Ensembl"/>
        </authorList>
    </citation>
    <scope>IDENTIFICATION</scope>
</reference>
<name>A0A3B1J890_ASTMX</name>
<dbReference type="GO" id="GO:0035591">
    <property type="term" value="F:signaling adaptor activity"/>
    <property type="evidence" value="ECO:0007669"/>
    <property type="project" value="TreeGrafter"/>
</dbReference>
<accession>A0A3B1J890</accession>
<dbReference type="InterPro" id="IPR028457">
    <property type="entry name" value="ABI"/>
</dbReference>
<dbReference type="GeneTree" id="ENSGT00940000167052"/>
<dbReference type="GO" id="GO:0017124">
    <property type="term" value="F:SH3 domain binding"/>
    <property type="evidence" value="ECO:0007669"/>
    <property type="project" value="TreeGrafter"/>
</dbReference>
<reference evidence="3" key="2">
    <citation type="journal article" date="2014" name="Nat. Commun.">
        <title>The cavefish genome reveals candidate genes for eye loss.</title>
        <authorList>
            <person name="McGaugh S.E."/>
            <person name="Gross J.B."/>
            <person name="Aken B."/>
            <person name="Blin M."/>
            <person name="Borowsky R."/>
            <person name="Chalopin D."/>
            <person name="Hinaux H."/>
            <person name="Jeffery W.R."/>
            <person name="Keene A."/>
            <person name="Ma L."/>
            <person name="Minx P."/>
            <person name="Murphy D."/>
            <person name="O'Quin K.E."/>
            <person name="Retaux S."/>
            <person name="Rohner N."/>
            <person name="Searle S.M."/>
            <person name="Stahl B.A."/>
            <person name="Tabin C."/>
            <person name="Volff J.N."/>
            <person name="Yoshizawa M."/>
            <person name="Warren W.C."/>
        </authorList>
    </citation>
    <scope>NUCLEOTIDE SEQUENCE [LARGE SCALE GENOMIC DNA]</scope>
    <source>
        <strain evidence="3">female</strain>
    </source>
</reference>
<evidence type="ECO:0000256" key="1">
    <source>
        <dbReference type="ARBA" id="ARBA00010020"/>
    </source>
</evidence>
<dbReference type="PANTHER" id="PTHR10460">
    <property type="entry name" value="ABL INTERACTOR FAMILY MEMBER"/>
    <property type="match status" value="1"/>
</dbReference>
<protein>
    <submittedName>
        <fullName evidence="2">ABI family, member 3b</fullName>
    </submittedName>
</protein>
<dbReference type="Ensembl" id="ENSAMXT00000041873.1">
    <property type="protein sequence ID" value="ENSAMXP00000038111.1"/>
    <property type="gene ID" value="ENSAMXG00000041589.1"/>
</dbReference>
<dbReference type="PANTHER" id="PTHR10460:SF60">
    <property type="entry name" value="ABI GENE FAMILY MEMBER 3"/>
    <property type="match status" value="1"/>
</dbReference>
<evidence type="ECO:0000313" key="3">
    <source>
        <dbReference type="Proteomes" id="UP000018467"/>
    </source>
</evidence>
<dbReference type="AlphaFoldDB" id="A0A3B1J890"/>
<reference evidence="2" key="3">
    <citation type="submission" date="2025-08" db="UniProtKB">
        <authorList>
            <consortium name="Ensembl"/>
        </authorList>
    </citation>
    <scope>IDENTIFICATION</scope>
</reference>
<dbReference type="GO" id="GO:0001764">
    <property type="term" value="P:neuron migration"/>
    <property type="evidence" value="ECO:0007669"/>
    <property type="project" value="TreeGrafter"/>
</dbReference>
<evidence type="ECO:0000313" key="2">
    <source>
        <dbReference type="Ensembl" id="ENSAMXP00000038111.1"/>
    </source>
</evidence>
<organism evidence="2 3">
    <name type="scientific">Astyanax mexicanus</name>
    <name type="common">Blind cave fish</name>
    <name type="synonym">Astyanax fasciatus mexicanus</name>
    <dbReference type="NCBI Taxonomy" id="7994"/>
    <lineage>
        <taxon>Eukaryota</taxon>
        <taxon>Metazoa</taxon>
        <taxon>Chordata</taxon>
        <taxon>Craniata</taxon>
        <taxon>Vertebrata</taxon>
        <taxon>Euteleostomi</taxon>
        <taxon>Actinopterygii</taxon>
        <taxon>Neopterygii</taxon>
        <taxon>Teleostei</taxon>
        <taxon>Ostariophysi</taxon>
        <taxon>Characiformes</taxon>
        <taxon>Characoidei</taxon>
        <taxon>Acestrorhamphidae</taxon>
        <taxon>Acestrorhamphinae</taxon>
        <taxon>Astyanax</taxon>
    </lineage>
</organism>
<reference evidence="3" key="1">
    <citation type="submission" date="2013-03" db="EMBL/GenBank/DDBJ databases">
        <authorList>
            <person name="Jeffery W."/>
            <person name="Warren W."/>
            <person name="Wilson R.K."/>
        </authorList>
    </citation>
    <scope>NUCLEOTIDE SEQUENCE</scope>
    <source>
        <strain evidence="3">female</strain>
    </source>
</reference>
<dbReference type="Gene3D" id="6.10.140.1620">
    <property type="match status" value="1"/>
</dbReference>
<sequence length="128" mass="14167">ADIQKIFEEAPGARKALLDNHSNLNKVADYCENNYLNVEDTTKAVEESKALTTQALASVAYQINTLASAVLKLLDAQTSQLKKMESSVNILTRVGTKFYNISIKLTGIHAELFCKVKSVKQTRTCFII</sequence>
<dbReference type="Bgee" id="ENSAMXG00000041589">
    <property type="expression patterns" value="Expressed in zone of skin and 10 other cell types or tissues"/>
</dbReference>
<dbReference type="GO" id="GO:0031209">
    <property type="term" value="C:SCAR complex"/>
    <property type="evidence" value="ECO:0007669"/>
    <property type="project" value="TreeGrafter"/>
</dbReference>
<comment type="similarity">
    <text evidence="1">Belongs to the ABI family.</text>
</comment>
<keyword evidence="3" id="KW-1185">Reference proteome</keyword>
<dbReference type="GO" id="GO:0098858">
    <property type="term" value="C:actin-based cell projection"/>
    <property type="evidence" value="ECO:0007669"/>
    <property type="project" value="TreeGrafter"/>
</dbReference>
<dbReference type="Proteomes" id="UP000018467">
    <property type="component" value="Unassembled WGS sequence"/>
</dbReference>
<proteinExistence type="inferred from homology"/>
<dbReference type="GO" id="GO:0030027">
    <property type="term" value="C:lamellipodium"/>
    <property type="evidence" value="ECO:0007669"/>
    <property type="project" value="TreeGrafter"/>
</dbReference>